<organism evidence="1 2">
    <name type="scientific">Pseudoxanthomonas suwonensis</name>
    <dbReference type="NCBI Taxonomy" id="314722"/>
    <lineage>
        <taxon>Bacteria</taxon>
        <taxon>Pseudomonadati</taxon>
        <taxon>Pseudomonadota</taxon>
        <taxon>Gammaproteobacteria</taxon>
        <taxon>Lysobacterales</taxon>
        <taxon>Lysobacteraceae</taxon>
        <taxon>Pseudoxanthomonas</taxon>
    </lineage>
</organism>
<reference evidence="1 2" key="1">
    <citation type="journal article" date="2015" name="Genome Announc.">
        <title>Complete Genome Sequence of Pseudoxanthomonas suwonensis Strain J1, a Cellulose-Degrading Bacterium Isolated from Leaf- and Wood-Enriched Soil.</title>
        <authorList>
            <person name="Hou L."/>
            <person name="Jiang J."/>
            <person name="Xu Z."/>
            <person name="Zhou Y."/>
            <person name="Leung F.C."/>
        </authorList>
    </citation>
    <scope>NUCLEOTIDE SEQUENCE [LARGE SCALE GENOMIC DNA]</scope>
    <source>
        <strain evidence="1 2">J1</strain>
    </source>
</reference>
<gene>
    <name evidence="1" type="ORF">WQ53_07575</name>
</gene>
<dbReference type="Proteomes" id="UP000033067">
    <property type="component" value="Chromosome"/>
</dbReference>
<dbReference type="EMBL" id="CP011144">
    <property type="protein sequence ID" value="AKC86646.1"/>
    <property type="molecule type" value="Genomic_DNA"/>
</dbReference>
<evidence type="ECO:0000313" key="2">
    <source>
        <dbReference type="Proteomes" id="UP000033067"/>
    </source>
</evidence>
<dbReference type="Pfam" id="PF05973">
    <property type="entry name" value="Gp49"/>
    <property type="match status" value="1"/>
</dbReference>
<evidence type="ECO:0000313" key="1">
    <source>
        <dbReference type="EMBL" id="AKC86646.1"/>
    </source>
</evidence>
<keyword evidence="2" id="KW-1185">Reference proteome</keyword>
<dbReference type="KEGG" id="psuw:WQ53_07575"/>
<dbReference type="OrthoDB" id="9797093at2"/>
<protein>
    <recommendedName>
        <fullName evidence="3">Phage-related protein</fullName>
    </recommendedName>
</protein>
<name>A0A0E3UMW0_9GAMM</name>
<evidence type="ECO:0008006" key="3">
    <source>
        <dbReference type="Google" id="ProtNLM"/>
    </source>
</evidence>
<accession>A0A0E3UMW0</accession>
<dbReference type="AlphaFoldDB" id="A0A0E3UMW0"/>
<dbReference type="InterPro" id="IPR009241">
    <property type="entry name" value="HigB-like"/>
</dbReference>
<proteinExistence type="predicted"/>
<dbReference type="PATRIC" id="fig|314722.6.peg.1622"/>
<sequence>MEQHRKRLYWEGSAKKDFKEFPIDVQKDMGVALFVVQLGGLPDSAKPWKGLGSGVHELVEDHRGDTFRAVYTVRLGDAVHVLHAFQKKSKSGAATPQPDVELIEKRLKAVLARHGAGRRTQ</sequence>